<sequence>MIHESKGVDVKKSYVRVKYAGKELRTPAKKTVGDTAIYQHDISLPLDAEAMELEIMEDKMGPDAFMAQGAILLQTTTANKYNGWVVLEGKHKSAINPAVRISYTIEGVCGLGVYVQADVEHQCELRLSMLVKPNGPLDGALAHHDDSSNYIPLFFAETTLFRFCSALDRLVWVTVPLIIPALVIPALAKALALDIPQTVPLVGIPTAPPAAITFMAALHPTAPTKAGIRPVDPAKAASRAMVQTKAGIRPVDPAKAASRAMVRTKAGIRPVDPAKAASRAMVQTKAGIQPTATTKAPVRTVAPTPEATRAMVSTKAATPTTVSTRTAIRAVARTKAGIRAIRAVARTKARIRPVARTKAGIRAIRAVARTKVDFRAVARTKADIRAVARTKVDIRAVARTKVDIRAVARTKAGIRAMARTKAGTINLMIHESKGVDVKKSYVRVKYAGKEFRTPAKKTSGDSAVYQHDISLPLDAEAMELEIMEDKLGPDAFMAQGAIVLQTTTANKYAGWVVLEAKHKSAINPAVRISYTIE</sequence>
<evidence type="ECO:0000313" key="1">
    <source>
        <dbReference type="EMBL" id="EZG46111.1"/>
    </source>
</evidence>
<reference evidence="1" key="1">
    <citation type="submission" date="2013-12" db="EMBL/GenBank/DDBJ databases">
        <authorList>
            <person name="Omoto C.K."/>
            <person name="Sibley D."/>
            <person name="Venepally P."/>
            <person name="Hadjithomas M."/>
            <person name="Karamycheva S."/>
            <person name="Brunk B."/>
            <person name="Roos D."/>
            <person name="Caler E."/>
            <person name="Lorenzi H."/>
        </authorList>
    </citation>
    <scope>NUCLEOTIDE SEQUENCE</scope>
</reference>
<evidence type="ECO:0000313" key="2">
    <source>
        <dbReference type="Proteomes" id="UP000019763"/>
    </source>
</evidence>
<dbReference type="GeneID" id="22914791"/>
<dbReference type="EMBL" id="AFNH02001000">
    <property type="protein sequence ID" value="EZG46111.1"/>
    <property type="molecule type" value="Genomic_DNA"/>
</dbReference>
<keyword evidence="2" id="KW-1185">Reference proteome</keyword>
<dbReference type="AlphaFoldDB" id="A0A023B0W8"/>
<dbReference type="RefSeq" id="XP_011132367.1">
    <property type="nucleotide sequence ID" value="XM_011134065.1"/>
</dbReference>
<protein>
    <recommendedName>
        <fullName evidence="3">C2 domain protein</fullName>
    </recommendedName>
</protein>
<gene>
    <name evidence="1" type="ORF">GNI_135090</name>
</gene>
<name>A0A023B0W8_GRENI</name>
<dbReference type="VEuPathDB" id="CryptoDB:GNI_135090"/>
<evidence type="ECO:0008006" key="3">
    <source>
        <dbReference type="Google" id="ProtNLM"/>
    </source>
</evidence>
<proteinExistence type="predicted"/>
<dbReference type="Proteomes" id="UP000019763">
    <property type="component" value="Unassembled WGS sequence"/>
</dbReference>
<organism evidence="1 2">
    <name type="scientific">Gregarina niphandrodes</name>
    <name type="common">Septate eugregarine</name>
    <dbReference type="NCBI Taxonomy" id="110365"/>
    <lineage>
        <taxon>Eukaryota</taxon>
        <taxon>Sar</taxon>
        <taxon>Alveolata</taxon>
        <taxon>Apicomplexa</taxon>
        <taxon>Conoidasida</taxon>
        <taxon>Gregarinasina</taxon>
        <taxon>Eugregarinorida</taxon>
        <taxon>Gregarinidae</taxon>
        <taxon>Gregarina</taxon>
    </lineage>
</organism>
<accession>A0A023B0W8</accession>
<comment type="caution">
    <text evidence="1">The sequence shown here is derived from an EMBL/GenBank/DDBJ whole genome shotgun (WGS) entry which is preliminary data.</text>
</comment>